<dbReference type="PANTHER" id="PTHR39181">
    <property type="entry name" value="TYROSINE-PROTEIN PHOSPHATASE YWQE"/>
    <property type="match status" value="1"/>
</dbReference>
<proteinExistence type="inferred from homology"/>
<evidence type="ECO:0000256" key="4">
    <source>
        <dbReference type="ARBA" id="ARBA00051722"/>
    </source>
</evidence>
<evidence type="ECO:0000313" key="5">
    <source>
        <dbReference type="EMBL" id="GAA4444703.1"/>
    </source>
</evidence>
<dbReference type="EMBL" id="BAABEY010000032">
    <property type="protein sequence ID" value="GAA4444703.1"/>
    <property type="molecule type" value="Genomic_DNA"/>
</dbReference>
<dbReference type="InterPro" id="IPR016195">
    <property type="entry name" value="Pol/histidinol_Pase-like"/>
</dbReference>
<dbReference type="SUPFAM" id="SSF89550">
    <property type="entry name" value="PHP domain-like"/>
    <property type="match status" value="1"/>
</dbReference>
<dbReference type="InterPro" id="IPR016667">
    <property type="entry name" value="Caps_polysacc_synth_CpsB/CapC"/>
</dbReference>
<keyword evidence="3" id="KW-0378">Hydrolase</keyword>
<dbReference type="PIRSF" id="PIRSF016557">
    <property type="entry name" value="Caps_synth_CpsB"/>
    <property type="match status" value="1"/>
</dbReference>
<sequence length="227" mass="25833">MTFDLHSHLIPGIDDGARTMADSVEMVRQMAAQGFNHLVTTPHIMWDSYKNTPEIITKGLGEVREACIENGIDIRLDAAAEYFIDEHFMELLRGNGELLTLPGNRLLVELPYTTPLMNTTDTLFSVIGYGYRPVLAHPERYTYFHATPEIYQQLKEQGCELQLNALSLTGQYGSGVRKMARWLLKQRLVTFVGSDAHDLRHVKALAKAMELQELRDYVFFNNEISLL</sequence>
<comment type="similarity">
    <text evidence="1">Belongs to the metallo-dependent hydrolases superfamily. CpsB/CapC family.</text>
</comment>
<name>A0ABP8M7D5_9BACT</name>
<keyword evidence="6" id="KW-1185">Reference proteome</keyword>
<evidence type="ECO:0000256" key="1">
    <source>
        <dbReference type="ARBA" id="ARBA00005750"/>
    </source>
</evidence>
<comment type="catalytic activity">
    <reaction evidence="4">
        <text>O-phospho-L-tyrosyl-[protein] + H2O = L-tyrosyl-[protein] + phosphate</text>
        <dbReference type="Rhea" id="RHEA:10684"/>
        <dbReference type="Rhea" id="RHEA-COMP:10136"/>
        <dbReference type="Rhea" id="RHEA-COMP:20101"/>
        <dbReference type="ChEBI" id="CHEBI:15377"/>
        <dbReference type="ChEBI" id="CHEBI:43474"/>
        <dbReference type="ChEBI" id="CHEBI:46858"/>
        <dbReference type="ChEBI" id="CHEBI:61978"/>
        <dbReference type="EC" id="3.1.3.48"/>
    </reaction>
</comment>
<evidence type="ECO:0000256" key="3">
    <source>
        <dbReference type="ARBA" id="ARBA00022801"/>
    </source>
</evidence>
<evidence type="ECO:0000313" key="6">
    <source>
        <dbReference type="Proteomes" id="UP001501508"/>
    </source>
</evidence>
<evidence type="ECO:0000256" key="2">
    <source>
        <dbReference type="ARBA" id="ARBA00013064"/>
    </source>
</evidence>
<dbReference type="Gene3D" id="3.20.20.140">
    <property type="entry name" value="Metal-dependent hydrolases"/>
    <property type="match status" value="1"/>
</dbReference>
<protein>
    <recommendedName>
        <fullName evidence="2">protein-tyrosine-phosphatase</fullName>
        <ecNumber evidence="2">3.1.3.48</ecNumber>
    </recommendedName>
</protein>
<reference evidence="6" key="1">
    <citation type="journal article" date="2019" name="Int. J. Syst. Evol. Microbiol.">
        <title>The Global Catalogue of Microorganisms (GCM) 10K type strain sequencing project: providing services to taxonomists for standard genome sequencing and annotation.</title>
        <authorList>
            <consortium name="The Broad Institute Genomics Platform"/>
            <consortium name="The Broad Institute Genome Sequencing Center for Infectious Disease"/>
            <person name="Wu L."/>
            <person name="Ma J."/>
        </authorList>
    </citation>
    <scope>NUCLEOTIDE SEQUENCE [LARGE SCALE GENOMIC DNA]</scope>
    <source>
        <strain evidence="6">JCM 31920</strain>
    </source>
</reference>
<dbReference type="PANTHER" id="PTHR39181:SF1">
    <property type="entry name" value="TYROSINE-PROTEIN PHOSPHATASE YWQE"/>
    <property type="match status" value="1"/>
</dbReference>
<dbReference type="Pfam" id="PF19567">
    <property type="entry name" value="CpsB_CapC"/>
    <property type="match status" value="1"/>
</dbReference>
<accession>A0ABP8M7D5</accession>
<gene>
    <name evidence="5" type="ORF">GCM10023091_35310</name>
</gene>
<comment type="caution">
    <text evidence="5">The sequence shown here is derived from an EMBL/GenBank/DDBJ whole genome shotgun (WGS) entry which is preliminary data.</text>
</comment>
<dbReference type="Proteomes" id="UP001501508">
    <property type="component" value="Unassembled WGS sequence"/>
</dbReference>
<organism evidence="5 6">
    <name type="scientific">Ravibacter arvi</name>
    <dbReference type="NCBI Taxonomy" id="2051041"/>
    <lineage>
        <taxon>Bacteria</taxon>
        <taxon>Pseudomonadati</taxon>
        <taxon>Bacteroidota</taxon>
        <taxon>Cytophagia</taxon>
        <taxon>Cytophagales</taxon>
        <taxon>Spirosomataceae</taxon>
        <taxon>Ravibacter</taxon>
    </lineage>
</organism>
<dbReference type="EC" id="3.1.3.48" evidence="2"/>